<protein>
    <submittedName>
        <fullName evidence="12">Na(+)/H(+)-K(+) antiporter GerN</fullName>
    </submittedName>
</protein>
<reference evidence="12 13" key="1">
    <citation type="submission" date="2018-08" db="EMBL/GenBank/DDBJ databases">
        <title>Meiothermus terrae DSM 26712 genome sequencing project.</title>
        <authorList>
            <person name="Da Costa M.S."/>
            <person name="Albuquerque L."/>
            <person name="Raposo P."/>
            <person name="Froufe H.J.C."/>
            <person name="Barroso C.S."/>
            <person name="Egas C."/>
        </authorList>
    </citation>
    <scope>NUCLEOTIDE SEQUENCE [LARGE SCALE GENOMIC DNA]</scope>
    <source>
        <strain evidence="12 13">DSM 26712</strain>
    </source>
</reference>
<dbReference type="AlphaFoldDB" id="A0A399EG45"/>
<dbReference type="InterPro" id="IPR038770">
    <property type="entry name" value="Na+/solute_symporter_sf"/>
</dbReference>
<evidence type="ECO:0000256" key="10">
    <source>
        <dbReference type="SAM" id="Phobius"/>
    </source>
</evidence>
<dbReference type="Proteomes" id="UP000265715">
    <property type="component" value="Unassembled WGS sequence"/>
</dbReference>
<dbReference type="OrthoDB" id="9793589at2"/>
<organism evidence="12 13">
    <name type="scientific">Calidithermus terrae</name>
    <dbReference type="NCBI Taxonomy" id="1408545"/>
    <lineage>
        <taxon>Bacteria</taxon>
        <taxon>Thermotogati</taxon>
        <taxon>Deinococcota</taxon>
        <taxon>Deinococci</taxon>
        <taxon>Thermales</taxon>
        <taxon>Thermaceae</taxon>
        <taxon>Calidithermus</taxon>
    </lineage>
</organism>
<dbReference type="EMBL" id="QXDL01000137">
    <property type="protein sequence ID" value="RIH82040.1"/>
    <property type="molecule type" value="Genomic_DNA"/>
</dbReference>
<name>A0A399EG45_9DEIN</name>
<dbReference type="PANTHER" id="PTHR43562">
    <property type="entry name" value="NAPA-TYPE SODIUM/HYDROGEN ANTIPORTER"/>
    <property type="match status" value="1"/>
</dbReference>
<keyword evidence="3" id="KW-0050">Antiport</keyword>
<proteinExistence type="predicted"/>
<feature type="transmembrane region" description="Helical" evidence="10">
    <location>
        <begin position="321"/>
        <end position="347"/>
    </location>
</feature>
<feature type="transmembrane region" description="Helical" evidence="10">
    <location>
        <begin position="56"/>
        <end position="75"/>
    </location>
</feature>
<evidence type="ECO:0000256" key="6">
    <source>
        <dbReference type="ARBA" id="ARBA00023053"/>
    </source>
</evidence>
<evidence type="ECO:0000256" key="4">
    <source>
        <dbReference type="ARBA" id="ARBA00022692"/>
    </source>
</evidence>
<evidence type="ECO:0000259" key="11">
    <source>
        <dbReference type="Pfam" id="PF00999"/>
    </source>
</evidence>
<dbReference type="PANTHER" id="PTHR43562:SF3">
    <property type="entry name" value="SODIUM ION_PROTON EXCHANGER (EUROFUNG)"/>
    <property type="match status" value="1"/>
</dbReference>
<comment type="subcellular location">
    <subcellularLocation>
        <location evidence="1">Membrane</location>
        <topology evidence="1">Multi-pass membrane protein</topology>
    </subcellularLocation>
</comment>
<comment type="caution">
    <text evidence="12">The sequence shown here is derived from an EMBL/GenBank/DDBJ whole genome shotgun (WGS) entry which is preliminary data.</text>
</comment>
<evidence type="ECO:0000256" key="1">
    <source>
        <dbReference type="ARBA" id="ARBA00004141"/>
    </source>
</evidence>
<feature type="transmembrane region" description="Helical" evidence="10">
    <location>
        <begin position="290"/>
        <end position="314"/>
    </location>
</feature>
<feature type="transmembrane region" description="Helical" evidence="10">
    <location>
        <begin position="6"/>
        <end position="24"/>
    </location>
</feature>
<evidence type="ECO:0000256" key="9">
    <source>
        <dbReference type="ARBA" id="ARBA00023201"/>
    </source>
</evidence>
<feature type="transmembrane region" description="Helical" evidence="10">
    <location>
        <begin position="215"/>
        <end position="248"/>
    </location>
</feature>
<evidence type="ECO:0000256" key="8">
    <source>
        <dbReference type="ARBA" id="ARBA00023136"/>
    </source>
</evidence>
<feature type="domain" description="Cation/H+ exchanger transmembrane" evidence="11">
    <location>
        <begin position="15"/>
        <end position="374"/>
    </location>
</feature>
<dbReference type="GO" id="GO:0015297">
    <property type="term" value="F:antiporter activity"/>
    <property type="evidence" value="ECO:0007669"/>
    <property type="project" value="UniProtKB-KW"/>
</dbReference>
<evidence type="ECO:0000256" key="2">
    <source>
        <dbReference type="ARBA" id="ARBA00022448"/>
    </source>
</evidence>
<keyword evidence="5 10" id="KW-1133">Transmembrane helix</keyword>
<sequence>MHGAGHLLEVFFLLLAAQLMGWLFRRLKQPAVIGEVLAGVLVGPALLGLVHEGEVLEFLAELGAIFLLFMVGLETRLRDILAVGKEAFLVAVLGVAFPFVGGYFFGLAIGFEQLPSLFLGTALVATSVGITARVLQELGVLSRAYSRIILGAAVIDDVLGLIVLAVVNGVAQSGALELGTAVRISLLSVVFVGSAVLLVPLVRRIPVRSLPVGSPFGFALLVGVGLASLAAAIGLAPIVGAFLAGMLLAEVREELRLEEPVQAVESFLAPVFFAMVGVRLELAALANASVLLYGSVILLIALLGKLVGGFLGALSQGFRRAVVVGVGMAPRGEVGLIVAALGLAAGAVNEEEYALVLFMVVGTTLLAPLFLRPSIAWAERVPGPKPAAEPADEPRA</sequence>
<dbReference type="GO" id="GO:0016020">
    <property type="term" value="C:membrane"/>
    <property type="evidence" value="ECO:0007669"/>
    <property type="project" value="UniProtKB-SubCell"/>
</dbReference>
<keyword evidence="2" id="KW-0813">Transport</keyword>
<evidence type="ECO:0000313" key="13">
    <source>
        <dbReference type="Proteomes" id="UP000265715"/>
    </source>
</evidence>
<keyword evidence="4 10" id="KW-0812">Transmembrane</keyword>
<feature type="transmembrane region" description="Helical" evidence="10">
    <location>
        <begin position="87"/>
        <end position="111"/>
    </location>
</feature>
<feature type="transmembrane region" description="Helical" evidence="10">
    <location>
        <begin position="31"/>
        <end position="50"/>
    </location>
</feature>
<keyword evidence="7" id="KW-0406">Ion transport</keyword>
<dbReference type="GO" id="GO:0006814">
    <property type="term" value="P:sodium ion transport"/>
    <property type="evidence" value="ECO:0007669"/>
    <property type="project" value="UniProtKB-KW"/>
</dbReference>
<evidence type="ECO:0000256" key="7">
    <source>
        <dbReference type="ARBA" id="ARBA00023065"/>
    </source>
</evidence>
<dbReference type="Pfam" id="PF00999">
    <property type="entry name" value="Na_H_Exchanger"/>
    <property type="match status" value="1"/>
</dbReference>
<keyword evidence="13" id="KW-1185">Reference proteome</keyword>
<dbReference type="RefSeq" id="WP_119315829.1">
    <property type="nucleotide sequence ID" value="NZ_QXDL01000137.1"/>
</dbReference>
<dbReference type="InterPro" id="IPR006153">
    <property type="entry name" value="Cation/H_exchanger_TM"/>
</dbReference>
<accession>A0A399EG45</accession>
<gene>
    <name evidence="12" type="primary">gerN</name>
    <name evidence="12" type="ORF">Mterra_02846</name>
</gene>
<dbReference type="GO" id="GO:1902600">
    <property type="term" value="P:proton transmembrane transport"/>
    <property type="evidence" value="ECO:0007669"/>
    <property type="project" value="InterPro"/>
</dbReference>
<dbReference type="Gene3D" id="1.20.1530.20">
    <property type="match status" value="1"/>
</dbReference>
<keyword evidence="6" id="KW-0915">Sodium</keyword>
<feature type="transmembrane region" description="Helical" evidence="10">
    <location>
        <begin position="182"/>
        <end position="203"/>
    </location>
</feature>
<keyword evidence="9" id="KW-0739">Sodium transport</keyword>
<evidence type="ECO:0000256" key="5">
    <source>
        <dbReference type="ARBA" id="ARBA00022989"/>
    </source>
</evidence>
<feature type="transmembrane region" description="Helical" evidence="10">
    <location>
        <begin position="148"/>
        <end position="170"/>
    </location>
</feature>
<feature type="transmembrane region" description="Helical" evidence="10">
    <location>
        <begin position="353"/>
        <end position="371"/>
    </location>
</feature>
<evidence type="ECO:0000256" key="3">
    <source>
        <dbReference type="ARBA" id="ARBA00022449"/>
    </source>
</evidence>
<keyword evidence="8 10" id="KW-0472">Membrane</keyword>
<evidence type="ECO:0000313" key="12">
    <source>
        <dbReference type="EMBL" id="RIH82040.1"/>
    </source>
</evidence>
<feature type="transmembrane region" description="Helical" evidence="10">
    <location>
        <begin position="117"/>
        <end position="136"/>
    </location>
</feature>